<dbReference type="InterPro" id="IPR003594">
    <property type="entry name" value="HATPase_dom"/>
</dbReference>
<dbReference type="Proteomes" id="UP000502035">
    <property type="component" value="Chromosome"/>
</dbReference>
<evidence type="ECO:0000256" key="4">
    <source>
        <dbReference type="ARBA" id="ARBA00022679"/>
    </source>
</evidence>
<dbReference type="InterPro" id="IPR036890">
    <property type="entry name" value="HATPase_C_sf"/>
</dbReference>
<dbReference type="PROSITE" id="PS50109">
    <property type="entry name" value="HIS_KIN"/>
    <property type="match status" value="1"/>
</dbReference>
<dbReference type="RefSeq" id="WP_166317242.1">
    <property type="nucleotide sequence ID" value="NZ_CP049866.1"/>
</dbReference>
<dbReference type="Gene3D" id="3.30.565.10">
    <property type="entry name" value="Histidine kinase-like ATPase, C-terminal domain"/>
    <property type="match status" value="1"/>
</dbReference>
<evidence type="ECO:0000256" key="3">
    <source>
        <dbReference type="ARBA" id="ARBA00022553"/>
    </source>
</evidence>
<dbReference type="SUPFAM" id="SSF55874">
    <property type="entry name" value="ATPase domain of HSP90 chaperone/DNA topoisomerase II/histidine kinase"/>
    <property type="match status" value="1"/>
</dbReference>
<keyword evidence="8" id="KW-0902">Two-component regulatory system</keyword>
<dbReference type="PANTHER" id="PTHR24421">
    <property type="entry name" value="NITRATE/NITRITE SENSOR PROTEIN NARX-RELATED"/>
    <property type="match status" value="1"/>
</dbReference>
<dbReference type="EC" id="2.7.13.3" evidence="2"/>
<keyword evidence="3" id="KW-0597">Phosphoprotein</keyword>
<reference evidence="11 12" key="1">
    <citation type="submission" date="2020-03" db="EMBL/GenBank/DDBJ databases">
        <title>Nocardioides sp. nov., isolated from fish.</title>
        <authorList>
            <person name="Hyun D.-W."/>
            <person name="Bae J.-W."/>
        </authorList>
    </citation>
    <scope>NUCLEOTIDE SEQUENCE [LARGE SCALE GENOMIC DNA]</scope>
    <source>
        <strain evidence="11 12">HDW12A</strain>
    </source>
</reference>
<dbReference type="InterPro" id="IPR055558">
    <property type="entry name" value="DUF7134"/>
</dbReference>
<organism evidence="11 12">
    <name type="scientific">Nocardioides piscis</name>
    <dbReference type="NCBI Taxonomy" id="2714938"/>
    <lineage>
        <taxon>Bacteria</taxon>
        <taxon>Bacillati</taxon>
        <taxon>Actinomycetota</taxon>
        <taxon>Actinomycetes</taxon>
        <taxon>Propionibacteriales</taxon>
        <taxon>Nocardioidaceae</taxon>
        <taxon>Nocardioides</taxon>
    </lineage>
</organism>
<evidence type="ECO:0000256" key="9">
    <source>
        <dbReference type="SAM" id="Coils"/>
    </source>
</evidence>
<evidence type="ECO:0000256" key="6">
    <source>
        <dbReference type="ARBA" id="ARBA00022777"/>
    </source>
</evidence>
<dbReference type="PANTHER" id="PTHR24421:SF10">
    <property type="entry name" value="NITRATE_NITRITE SENSOR PROTEIN NARQ"/>
    <property type="match status" value="1"/>
</dbReference>
<feature type="coiled-coil region" evidence="9">
    <location>
        <begin position="139"/>
        <end position="173"/>
    </location>
</feature>
<dbReference type="EMBL" id="CP049866">
    <property type="protein sequence ID" value="QIK75431.1"/>
    <property type="molecule type" value="Genomic_DNA"/>
</dbReference>
<dbReference type="InterPro" id="IPR050482">
    <property type="entry name" value="Sensor_HK_TwoCompSys"/>
</dbReference>
<evidence type="ECO:0000256" key="2">
    <source>
        <dbReference type="ARBA" id="ARBA00012438"/>
    </source>
</evidence>
<evidence type="ECO:0000256" key="1">
    <source>
        <dbReference type="ARBA" id="ARBA00000085"/>
    </source>
</evidence>
<keyword evidence="9" id="KW-0175">Coiled coil</keyword>
<dbReference type="KEGG" id="npi:G7071_08265"/>
<keyword evidence="5" id="KW-0547">Nucleotide-binding</keyword>
<dbReference type="AlphaFoldDB" id="A0A6G7YFL0"/>
<dbReference type="Pfam" id="PF02518">
    <property type="entry name" value="HATPase_c"/>
    <property type="match status" value="1"/>
</dbReference>
<evidence type="ECO:0000256" key="7">
    <source>
        <dbReference type="ARBA" id="ARBA00022840"/>
    </source>
</evidence>
<proteinExistence type="predicted"/>
<dbReference type="Pfam" id="PF23539">
    <property type="entry name" value="DUF7134"/>
    <property type="match status" value="1"/>
</dbReference>
<gene>
    <name evidence="11" type="ORF">G7071_08265</name>
</gene>
<evidence type="ECO:0000256" key="5">
    <source>
        <dbReference type="ARBA" id="ARBA00022741"/>
    </source>
</evidence>
<dbReference type="CDD" id="cd16917">
    <property type="entry name" value="HATPase_UhpB-NarQ-NarX-like"/>
    <property type="match status" value="1"/>
</dbReference>
<dbReference type="GO" id="GO:0046983">
    <property type="term" value="F:protein dimerization activity"/>
    <property type="evidence" value="ECO:0007669"/>
    <property type="project" value="InterPro"/>
</dbReference>
<evidence type="ECO:0000313" key="12">
    <source>
        <dbReference type="Proteomes" id="UP000502035"/>
    </source>
</evidence>
<dbReference type="GO" id="GO:0000155">
    <property type="term" value="F:phosphorelay sensor kinase activity"/>
    <property type="evidence" value="ECO:0007669"/>
    <property type="project" value="InterPro"/>
</dbReference>
<evidence type="ECO:0000313" key="11">
    <source>
        <dbReference type="EMBL" id="QIK75431.1"/>
    </source>
</evidence>
<keyword evidence="7" id="KW-0067">ATP-binding</keyword>
<dbReference type="SMART" id="SM00387">
    <property type="entry name" value="HATPase_c"/>
    <property type="match status" value="1"/>
</dbReference>
<accession>A0A6G7YFL0</accession>
<protein>
    <recommendedName>
        <fullName evidence="2">histidine kinase</fullName>
        <ecNumber evidence="2">2.7.13.3</ecNumber>
    </recommendedName>
</protein>
<dbReference type="GO" id="GO:0016020">
    <property type="term" value="C:membrane"/>
    <property type="evidence" value="ECO:0007669"/>
    <property type="project" value="InterPro"/>
</dbReference>
<dbReference type="Pfam" id="PF07730">
    <property type="entry name" value="HisKA_3"/>
    <property type="match status" value="1"/>
</dbReference>
<sequence>MRPARPPLVDVLVAAAFVLLVAAEALLSSEVASPALHLTVAGGAMVSLAWRRSWPVLVAAVVMTSNLTVNPEGQFSTLLAMVLVSFTCGSECDPPWSWIGLAVVVTPFLGSLALEGLEPSDVAAALVFLVGPWTVGVAMRRRAARATEAEERAHRLEQEREEHAMAAAAAERTRIARELHDIVSHSLSVITIQAQAVRRRLGPEQVCEAEDLAAVESTARDALAEMRRLFGVLRSDGESASLSPQPGLAELDRLCDQVRASGLAVDVRTDGLPRTLPPGLDLAAYRIVQEGLTNALRHSGARRANVTLTYDAGRLDIAVEDDGRGFDPATDTAEGHGLVGVRERVALYAGTLRVVPGEQRGTRLVASLPLKETP</sequence>
<feature type="domain" description="Histidine kinase" evidence="10">
    <location>
        <begin position="286"/>
        <end position="372"/>
    </location>
</feature>
<dbReference type="InterPro" id="IPR011712">
    <property type="entry name" value="Sig_transdc_His_kin_sub3_dim/P"/>
</dbReference>
<comment type="catalytic activity">
    <reaction evidence="1">
        <text>ATP + protein L-histidine = ADP + protein N-phospho-L-histidine.</text>
        <dbReference type="EC" id="2.7.13.3"/>
    </reaction>
</comment>
<evidence type="ECO:0000256" key="8">
    <source>
        <dbReference type="ARBA" id="ARBA00023012"/>
    </source>
</evidence>
<dbReference type="GO" id="GO:0005524">
    <property type="term" value="F:ATP binding"/>
    <property type="evidence" value="ECO:0007669"/>
    <property type="project" value="UniProtKB-KW"/>
</dbReference>
<dbReference type="Gene3D" id="1.20.5.1930">
    <property type="match status" value="1"/>
</dbReference>
<name>A0A6G7YFL0_9ACTN</name>
<keyword evidence="6 11" id="KW-0418">Kinase</keyword>
<evidence type="ECO:0000259" key="10">
    <source>
        <dbReference type="PROSITE" id="PS50109"/>
    </source>
</evidence>
<dbReference type="InterPro" id="IPR005467">
    <property type="entry name" value="His_kinase_dom"/>
</dbReference>
<keyword evidence="12" id="KW-1185">Reference proteome</keyword>
<keyword evidence="4" id="KW-0808">Transferase</keyword>